<protein>
    <submittedName>
        <fullName evidence="11">Phosphatidylserine decarboxylase family protein</fullName>
    </submittedName>
</protein>
<dbReference type="InterPro" id="IPR033175">
    <property type="entry name" value="PSD-A"/>
</dbReference>
<dbReference type="InterPro" id="IPR003817">
    <property type="entry name" value="PS_Dcarbxylase"/>
</dbReference>
<evidence type="ECO:0000256" key="10">
    <source>
        <dbReference type="ARBA" id="ARBA00023317"/>
    </source>
</evidence>
<dbReference type="PANTHER" id="PTHR35809">
    <property type="entry name" value="ARCHAETIDYLSERINE DECARBOXYLASE PROENZYME-RELATED"/>
    <property type="match status" value="1"/>
</dbReference>
<keyword evidence="3" id="KW-0210">Decarboxylase</keyword>
<evidence type="ECO:0000256" key="1">
    <source>
        <dbReference type="ARBA" id="ARBA00022475"/>
    </source>
</evidence>
<dbReference type="Pfam" id="PF02666">
    <property type="entry name" value="PS_Dcarbxylase"/>
    <property type="match status" value="1"/>
</dbReference>
<evidence type="ECO:0000313" key="12">
    <source>
        <dbReference type="Proteomes" id="UP000468687"/>
    </source>
</evidence>
<evidence type="ECO:0000256" key="2">
    <source>
        <dbReference type="ARBA" id="ARBA00022516"/>
    </source>
</evidence>
<accession>A0A6P0HKS9</accession>
<dbReference type="RefSeq" id="WP_163772413.1">
    <property type="nucleotide sequence ID" value="NZ_JAAGXA010000007.1"/>
</dbReference>
<evidence type="ECO:0000256" key="3">
    <source>
        <dbReference type="ARBA" id="ARBA00022793"/>
    </source>
</evidence>
<sequence length="194" mass="20868">MALAPARGTPWWIGLSWLPPLALKGLPRVGALALAAGMTAFFRDPERAAEGEGLLAPADGLVRQVELRDGRWFVSTYLALYNVHVTRMPCDATVVTQTHVEGPHKLAFADDAHVNERMEWTLDTPHGELGMVQFSGAAARRIVPYVGAGAEVSRGDRIGLIRFGSRVDLLLPAGVEPAVAEGIRVRAGETVIAR</sequence>
<evidence type="ECO:0000256" key="6">
    <source>
        <dbReference type="ARBA" id="ARBA00023145"/>
    </source>
</evidence>
<keyword evidence="9" id="KW-1208">Phospholipid metabolism</keyword>
<comment type="caution">
    <text evidence="11">The sequence shown here is derived from an EMBL/GenBank/DDBJ whole genome shotgun (WGS) entry which is preliminary data.</text>
</comment>
<keyword evidence="5" id="KW-0472">Membrane</keyword>
<keyword evidence="4" id="KW-0443">Lipid metabolism</keyword>
<evidence type="ECO:0000256" key="5">
    <source>
        <dbReference type="ARBA" id="ARBA00023136"/>
    </source>
</evidence>
<keyword evidence="6" id="KW-0865">Zymogen</keyword>
<evidence type="ECO:0000256" key="7">
    <source>
        <dbReference type="ARBA" id="ARBA00023209"/>
    </source>
</evidence>
<dbReference type="EMBL" id="JAAGXA010000007">
    <property type="protein sequence ID" value="NEN78857.1"/>
    <property type="molecule type" value="Genomic_DNA"/>
</dbReference>
<proteinExistence type="predicted"/>
<keyword evidence="10" id="KW-0670">Pyruvate</keyword>
<dbReference type="PANTHER" id="PTHR35809:SF1">
    <property type="entry name" value="ARCHAETIDYLSERINE DECARBOXYLASE PROENZYME-RELATED"/>
    <property type="match status" value="1"/>
</dbReference>
<evidence type="ECO:0000256" key="4">
    <source>
        <dbReference type="ARBA" id="ARBA00023098"/>
    </source>
</evidence>
<dbReference type="GO" id="GO:0008654">
    <property type="term" value="P:phospholipid biosynthetic process"/>
    <property type="evidence" value="ECO:0007669"/>
    <property type="project" value="UniProtKB-KW"/>
</dbReference>
<gene>
    <name evidence="11" type="ORF">G3T38_11275</name>
</gene>
<evidence type="ECO:0000313" key="11">
    <source>
        <dbReference type="EMBL" id="NEN78857.1"/>
    </source>
</evidence>
<dbReference type="AlphaFoldDB" id="A0A6P0HKS9"/>
<keyword evidence="2" id="KW-0444">Lipid biosynthesis</keyword>
<evidence type="ECO:0000256" key="8">
    <source>
        <dbReference type="ARBA" id="ARBA00023239"/>
    </source>
</evidence>
<keyword evidence="7" id="KW-0594">Phospholipid biosynthesis</keyword>
<dbReference type="GO" id="GO:0004609">
    <property type="term" value="F:phosphatidylserine decarboxylase activity"/>
    <property type="evidence" value="ECO:0007669"/>
    <property type="project" value="InterPro"/>
</dbReference>
<keyword evidence="12" id="KW-1185">Reference proteome</keyword>
<name>A0A6P0HKS9_9ACTN</name>
<reference evidence="11 12" key="1">
    <citation type="journal article" date="2014" name="Int. J. Syst. Evol. Microbiol.">
        <title>Nocardioides zeae sp. nov., isolated from the stem of Zea mays.</title>
        <authorList>
            <person name="Glaeser S.P."/>
            <person name="McInroy J.A."/>
            <person name="Busse H.J."/>
            <person name="Kampfer P."/>
        </authorList>
    </citation>
    <scope>NUCLEOTIDE SEQUENCE [LARGE SCALE GENOMIC DNA]</scope>
    <source>
        <strain evidence="11 12">JCM 30728</strain>
    </source>
</reference>
<dbReference type="Proteomes" id="UP000468687">
    <property type="component" value="Unassembled WGS sequence"/>
</dbReference>
<evidence type="ECO:0000256" key="9">
    <source>
        <dbReference type="ARBA" id="ARBA00023264"/>
    </source>
</evidence>
<keyword evidence="1" id="KW-1003">Cell membrane</keyword>
<organism evidence="11 12">
    <name type="scientific">Nocardioides zeae</name>
    <dbReference type="NCBI Taxonomy" id="1457234"/>
    <lineage>
        <taxon>Bacteria</taxon>
        <taxon>Bacillati</taxon>
        <taxon>Actinomycetota</taxon>
        <taxon>Actinomycetes</taxon>
        <taxon>Propionibacteriales</taxon>
        <taxon>Nocardioidaceae</taxon>
        <taxon>Nocardioides</taxon>
    </lineage>
</organism>
<keyword evidence="8" id="KW-0456">Lyase</keyword>